<dbReference type="Gene3D" id="3.80.10.10">
    <property type="entry name" value="Ribonuclease Inhibitor"/>
    <property type="match status" value="1"/>
</dbReference>
<keyword evidence="2" id="KW-0812">Transmembrane</keyword>
<protein>
    <submittedName>
        <fullName evidence="3">L domain-like protein</fullName>
    </submittedName>
</protein>
<feature type="transmembrane region" description="Helical" evidence="2">
    <location>
        <begin position="143"/>
        <end position="164"/>
    </location>
</feature>
<dbReference type="PANTHER" id="PTHR48004">
    <property type="entry name" value="OS01G0149700 PROTEIN"/>
    <property type="match status" value="1"/>
</dbReference>
<dbReference type="PANTHER" id="PTHR48004:SF99">
    <property type="entry name" value="OS09G0491612 PROTEIN"/>
    <property type="match status" value="1"/>
</dbReference>
<organism evidence="3 4">
    <name type="scientific">Schizopora paradoxa</name>
    <dbReference type="NCBI Taxonomy" id="27342"/>
    <lineage>
        <taxon>Eukaryota</taxon>
        <taxon>Fungi</taxon>
        <taxon>Dikarya</taxon>
        <taxon>Basidiomycota</taxon>
        <taxon>Agaricomycotina</taxon>
        <taxon>Agaricomycetes</taxon>
        <taxon>Hymenochaetales</taxon>
        <taxon>Schizoporaceae</taxon>
        <taxon>Schizopora</taxon>
    </lineage>
</organism>
<feature type="region of interest" description="Disordered" evidence="1">
    <location>
        <begin position="1"/>
        <end position="20"/>
    </location>
</feature>
<keyword evidence="4" id="KW-1185">Reference proteome</keyword>
<sequence>MSYNDYPPATLPAPPTWTRGTHFRENLSQITVVPANVEKSKFSPDSPNGRPRPSISHSRMGSSTTAFLTNSRNLENGDGARSEQPRSIMGRITEFLSRLRRREKTVLLPIQAPPSELPPWPPLHIEKRLCPCEDPKVKKRNRYWTIALIVVLLYLLGNIIALNIRVLNFVTSSSSSGNGQSSSGATSSSGGSFALSNDQEQCLSQFTVNAPSNPSSFPCSSCLPLLTTVPESFITTNLQDGQNVQNAIQFCGLQAVFASADSTGQQGLSNGGWLKDVKFCAWSGVTCGGSGLVSAISLTFPAVPAAIPNELGDLTGLQNFEIIGNGATPGGSLPGSFNNLTSMTTLHLESTGLSALPDNLFSSLSKVTSLTLVKNANFGGGLPSSIDGLSLQSLVVNGQSITSSLTNFFSSSTLQGSLHLLDLSSTGLSTSIPSSIASFSSLVELHLDDNSIQPPLPAFPSSLQILTLSNNTALSGTLPASLCSSTNLKTCTLTQTGFANTTTCGPCKFT</sequence>
<evidence type="ECO:0000313" key="4">
    <source>
        <dbReference type="Proteomes" id="UP000053477"/>
    </source>
</evidence>
<dbReference type="OrthoDB" id="676979at2759"/>
<reference evidence="3 4" key="1">
    <citation type="submission" date="2015-04" db="EMBL/GenBank/DDBJ databases">
        <title>Complete genome sequence of Schizopora paradoxa KUC8140, a cosmopolitan wood degrader in East Asia.</title>
        <authorList>
            <consortium name="DOE Joint Genome Institute"/>
            <person name="Min B."/>
            <person name="Park H."/>
            <person name="Jang Y."/>
            <person name="Kim J.-J."/>
            <person name="Kim K.H."/>
            <person name="Pangilinan J."/>
            <person name="Lipzen A."/>
            <person name="Riley R."/>
            <person name="Grigoriev I.V."/>
            <person name="Spatafora J.W."/>
            <person name="Choi I.-G."/>
        </authorList>
    </citation>
    <scope>NUCLEOTIDE SEQUENCE [LARGE SCALE GENOMIC DNA]</scope>
    <source>
        <strain evidence="3 4">KUC8140</strain>
    </source>
</reference>
<proteinExistence type="predicted"/>
<dbReference type="InParanoid" id="A0A0H2RG67"/>
<dbReference type="AlphaFoldDB" id="A0A0H2RG67"/>
<dbReference type="InterPro" id="IPR032675">
    <property type="entry name" value="LRR_dom_sf"/>
</dbReference>
<dbReference type="Proteomes" id="UP000053477">
    <property type="component" value="Unassembled WGS sequence"/>
</dbReference>
<gene>
    <name evidence="3" type="ORF">SCHPADRAFT_999266</name>
</gene>
<feature type="compositionally biased region" description="Polar residues" evidence="1">
    <location>
        <begin position="55"/>
        <end position="74"/>
    </location>
</feature>
<accession>A0A0H2RG67</accession>
<keyword evidence="2" id="KW-1133">Transmembrane helix</keyword>
<evidence type="ECO:0000313" key="3">
    <source>
        <dbReference type="EMBL" id="KLO10880.1"/>
    </source>
</evidence>
<feature type="region of interest" description="Disordered" evidence="1">
    <location>
        <begin position="35"/>
        <end position="85"/>
    </location>
</feature>
<evidence type="ECO:0000256" key="1">
    <source>
        <dbReference type="SAM" id="MobiDB-lite"/>
    </source>
</evidence>
<name>A0A0H2RG67_9AGAM</name>
<dbReference type="EMBL" id="KQ086014">
    <property type="protein sequence ID" value="KLO10880.1"/>
    <property type="molecule type" value="Genomic_DNA"/>
</dbReference>
<dbReference type="InterPro" id="IPR052941">
    <property type="entry name" value="StomDev_PlantInt_Reg"/>
</dbReference>
<keyword evidence="2" id="KW-0472">Membrane</keyword>
<evidence type="ECO:0000256" key="2">
    <source>
        <dbReference type="SAM" id="Phobius"/>
    </source>
</evidence>
<dbReference type="SUPFAM" id="SSF52058">
    <property type="entry name" value="L domain-like"/>
    <property type="match status" value="1"/>
</dbReference>
<dbReference type="STRING" id="27342.A0A0H2RG67"/>